<gene>
    <name evidence="1" type="ORF">GCM10010862_08900</name>
</gene>
<keyword evidence="2" id="KW-1185">Reference proteome</keyword>
<comment type="caution">
    <text evidence="1">The sequence shown here is derived from an EMBL/GenBank/DDBJ whole genome shotgun (WGS) entry which is preliminary data.</text>
</comment>
<evidence type="ECO:0000313" key="1">
    <source>
        <dbReference type="EMBL" id="GLQ53631.1"/>
    </source>
</evidence>
<name>A0ABQ5W179_9HYPH</name>
<evidence type="ECO:0000313" key="2">
    <source>
        <dbReference type="Proteomes" id="UP001156691"/>
    </source>
</evidence>
<reference evidence="2" key="1">
    <citation type="journal article" date="2019" name="Int. J. Syst. Evol. Microbiol.">
        <title>The Global Catalogue of Microorganisms (GCM) 10K type strain sequencing project: providing services to taxonomists for standard genome sequencing and annotation.</title>
        <authorList>
            <consortium name="The Broad Institute Genomics Platform"/>
            <consortium name="The Broad Institute Genome Sequencing Center for Infectious Disease"/>
            <person name="Wu L."/>
            <person name="Ma J."/>
        </authorList>
    </citation>
    <scope>NUCLEOTIDE SEQUENCE [LARGE SCALE GENOMIC DNA]</scope>
    <source>
        <strain evidence="2">NBRC 112416</strain>
    </source>
</reference>
<proteinExistence type="predicted"/>
<accession>A0ABQ5W179</accession>
<dbReference type="EMBL" id="BSNS01000004">
    <property type="protein sequence ID" value="GLQ53631.1"/>
    <property type="molecule type" value="Genomic_DNA"/>
</dbReference>
<protein>
    <submittedName>
        <fullName evidence="1">Uncharacterized protein</fullName>
    </submittedName>
</protein>
<dbReference type="RefSeq" id="WP_284339079.1">
    <property type="nucleotide sequence ID" value="NZ_BSNS01000004.1"/>
</dbReference>
<dbReference type="Proteomes" id="UP001156691">
    <property type="component" value="Unassembled WGS sequence"/>
</dbReference>
<organism evidence="1 2">
    <name type="scientific">Devosia nitrariae</name>
    <dbReference type="NCBI Taxonomy" id="2071872"/>
    <lineage>
        <taxon>Bacteria</taxon>
        <taxon>Pseudomonadati</taxon>
        <taxon>Pseudomonadota</taxon>
        <taxon>Alphaproteobacteria</taxon>
        <taxon>Hyphomicrobiales</taxon>
        <taxon>Devosiaceae</taxon>
        <taxon>Devosia</taxon>
    </lineage>
</organism>
<sequence length="120" mass="13029">MSYYRLVLKNGDRVVVQDDRPALMLALAAALGEVTFKGDVDFEGDDAAHRGTVTFPKGSILGIFEPDDQDEMVMDDEPATADIGGKLYNLLDGEFVGTTTITPTVYDDDDEVGDVRSLHS</sequence>